<dbReference type="WBParaSite" id="ACRNAN_scaffold115.g29834.t1">
    <property type="protein sequence ID" value="ACRNAN_scaffold115.g29834.t1"/>
    <property type="gene ID" value="ACRNAN_scaffold115.g29834"/>
</dbReference>
<protein>
    <submittedName>
        <fullName evidence="4">PID domain-containing protein</fullName>
    </submittedName>
</protein>
<evidence type="ECO:0000313" key="3">
    <source>
        <dbReference type="Proteomes" id="UP000887540"/>
    </source>
</evidence>
<feature type="domain" description="PID" evidence="2">
    <location>
        <begin position="66"/>
        <end position="209"/>
    </location>
</feature>
<evidence type="ECO:0000259" key="2">
    <source>
        <dbReference type="SMART" id="SM00462"/>
    </source>
</evidence>
<dbReference type="InterPro" id="IPR006020">
    <property type="entry name" value="PTB/PI_dom"/>
</dbReference>
<accession>A0A914CJN2</accession>
<dbReference type="SMART" id="SM00462">
    <property type="entry name" value="PTB"/>
    <property type="match status" value="1"/>
</dbReference>
<name>A0A914CJN2_9BILA</name>
<dbReference type="InterPro" id="IPR011993">
    <property type="entry name" value="PH-like_dom_sf"/>
</dbReference>
<proteinExistence type="predicted"/>
<dbReference type="PANTHER" id="PTHR41148:SF1">
    <property type="entry name" value="LP09875P"/>
    <property type="match status" value="1"/>
</dbReference>
<dbReference type="SUPFAM" id="SSF50729">
    <property type="entry name" value="PH domain-like"/>
    <property type="match status" value="1"/>
</dbReference>
<dbReference type="PANTHER" id="PTHR41148">
    <property type="entry name" value="LP09875P"/>
    <property type="match status" value="1"/>
</dbReference>
<organism evidence="3 4">
    <name type="scientific">Acrobeloides nanus</name>
    <dbReference type="NCBI Taxonomy" id="290746"/>
    <lineage>
        <taxon>Eukaryota</taxon>
        <taxon>Metazoa</taxon>
        <taxon>Ecdysozoa</taxon>
        <taxon>Nematoda</taxon>
        <taxon>Chromadorea</taxon>
        <taxon>Rhabditida</taxon>
        <taxon>Tylenchina</taxon>
        <taxon>Cephalobomorpha</taxon>
        <taxon>Cephaloboidea</taxon>
        <taxon>Cephalobidae</taxon>
        <taxon>Acrobeloides</taxon>
    </lineage>
</organism>
<evidence type="ECO:0000256" key="1">
    <source>
        <dbReference type="SAM" id="MobiDB-lite"/>
    </source>
</evidence>
<feature type="region of interest" description="Disordered" evidence="1">
    <location>
        <begin position="266"/>
        <end position="286"/>
    </location>
</feature>
<dbReference type="Gene3D" id="2.30.29.30">
    <property type="entry name" value="Pleckstrin-homology domain (PH domain)/Phosphotyrosine-binding domain (PTB)"/>
    <property type="match status" value="1"/>
</dbReference>
<dbReference type="AlphaFoldDB" id="A0A914CJN2"/>
<reference evidence="4" key="1">
    <citation type="submission" date="2022-11" db="UniProtKB">
        <authorList>
            <consortium name="WormBaseParasite"/>
        </authorList>
    </citation>
    <scope>IDENTIFICATION</scope>
</reference>
<evidence type="ECO:0000313" key="4">
    <source>
        <dbReference type="WBParaSite" id="ACRNAN_scaffold115.g29834.t1"/>
    </source>
</evidence>
<dbReference type="Proteomes" id="UP000887540">
    <property type="component" value="Unplaced"/>
</dbReference>
<keyword evidence="3" id="KW-1185">Reference proteome</keyword>
<sequence>MRACLFSAHINSLRRSDEMTAGLLHRRMPEDFHFPYYTQSAVKFLARYVIGRIFVAFFVKWLWNRTSKSNFYVWYLGSKEADGVRGSAVVLPVMRQLLRESFRKAPNKATVQISSKGLKLIQTVLTMSKNGKMKMQIVKIQIVANCITYSMIGKPPFDDVVGVVMLVLNPEMHSPMHIHCYRCDSPETASMMQANLQVIIGRPENQKSIIGLEQRLFVNGLITPRPRTPPNTGSLRNNIGSISIDFHTRHSRRLYNELKTRISNNQIDRGCESPPGVQYNTNPGMNMPQYLRNKRFSISDLPSMDEPRFRMFGDTLIRNTDKSKSVSVENLHHPGVSKSLRGKTLERISKPEVTNPFGHIYQHNLKDQSTYGELVPSYRVQNLDRFLLLRHHLKN</sequence>